<keyword evidence="7" id="KW-0807">Transducer</keyword>
<comment type="subcellular location">
    <subcellularLocation>
        <location evidence="1">Membrane</location>
        <topology evidence="1">Multi-pass membrane protein</topology>
    </subcellularLocation>
</comment>
<evidence type="ECO:0000256" key="6">
    <source>
        <dbReference type="ARBA" id="ARBA00023136"/>
    </source>
</evidence>
<dbReference type="InterPro" id="IPR050402">
    <property type="entry name" value="OR51/52/56-like"/>
</dbReference>
<dbReference type="InterPro" id="IPR000276">
    <property type="entry name" value="GPCR_Rhodpsn"/>
</dbReference>
<dbReference type="EMBL" id="CATNWA010000371">
    <property type="protein sequence ID" value="CAI9536682.1"/>
    <property type="molecule type" value="Genomic_DNA"/>
</dbReference>
<dbReference type="Gene3D" id="1.20.1070.10">
    <property type="entry name" value="Rhodopsin 7-helix transmembrane proteins"/>
    <property type="match status" value="1"/>
</dbReference>
<dbReference type="PANTHER" id="PTHR26450">
    <property type="entry name" value="OLFACTORY RECEPTOR 56B1-RELATED"/>
    <property type="match status" value="1"/>
</dbReference>
<dbReference type="PANTHER" id="PTHR26450:SF87">
    <property type="entry name" value="OLFACTORY RECEPTOR 51F2"/>
    <property type="match status" value="1"/>
</dbReference>
<evidence type="ECO:0000256" key="2">
    <source>
        <dbReference type="ARBA" id="ARBA00022606"/>
    </source>
</evidence>
<evidence type="ECO:0000256" key="7">
    <source>
        <dbReference type="ARBA" id="ARBA00023224"/>
    </source>
</evidence>
<dbReference type="InterPro" id="IPR000725">
    <property type="entry name" value="Olfact_rcpt"/>
</dbReference>
<dbReference type="InterPro" id="IPR017452">
    <property type="entry name" value="GPCR_Rhodpsn_7TM"/>
</dbReference>
<evidence type="ECO:0000313" key="10">
    <source>
        <dbReference type="EMBL" id="CAI9536682.1"/>
    </source>
</evidence>
<accession>A0ABN9APW3</accession>
<dbReference type="Proteomes" id="UP001162483">
    <property type="component" value="Unassembled WGS sequence"/>
</dbReference>
<protein>
    <recommendedName>
        <fullName evidence="9">G-protein coupled receptors family 1 profile domain-containing protein</fullName>
    </recommendedName>
</protein>
<keyword evidence="6 8" id="KW-0472">Membrane</keyword>
<sequence>MNGGLIDATSCPTQMFFVHCLAVIESGFLASIACDRFMTICFPLRYNAVLTYSLLEKIALLILAGAIVVISIPVQVGHLKTCGDNIVLHSYSDHMAVVNVACGDTRTDNVYGLALSLSITGFDLLFIGLSYATILRDVFKMSSREAQSGRNVWLPYLCFHHCLPTGNLLCHHL</sequence>
<proteinExistence type="predicted"/>
<dbReference type="PROSITE" id="PS00237">
    <property type="entry name" value="G_PROTEIN_RECEP_F1_1"/>
    <property type="match status" value="1"/>
</dbReference>
<feature type="transmembrane region" description="Helical" evidence="8">
    <location>
        <begin position="113"/>
        <end position="134"/>
    </location>
</feature>
<evidence type="ECO:0000256" key="4">
    <source>
        <dbReference type="ARBA" id="ARBA00022725"/>
    </source>
</evidence>
<keyword evidence="2" id="KW-0716">Sensory transduction</keyword>
<reference evidence="10" key="1">
    <citation type="submission" date="2023-05" db="EMBL/GenBank/DDBJ databases">
        <authorList>
            <person name="Stuckert A."/>
        </authorList>
    </citation>
    <scope>NUCLEOTIDE SEQUENCE</scope>
</reference>
<dbReference type="PROSITE" id="PS50262">
    <property type="entry name" value="G_PROTEIN_RECEP_F1_2"/>
    <property type="match status" value="1"/>
</dbReference>
<evidence type="ECO:0000256" key="8">
    <source>
        <dbReference type="SAM" id="Phobius"/>
    </source>
</evidence>
<dbReference type="PRINTS" id="PR00245">
    <property type="entry name" value="OLFACTORYR"/>
</dbReference>
<gene>
    <name evidence="10" type="ORF">SPARVUS_LOCUS1071860</name>
</gene>
<feature type="transmembrane region" description="Helical" evidence="8">
    <location>
        <begin position="15"/>
        <end position="34"/>
    </location>
</feature>
<organism evidence="10 11">
    <name type="scientific">Staurois parvus</name>
    <dbReference type="NCBI Taxonomy" id="386267"/>
    <lineage>
        <taxon>Eukaryota</taxon>
        <taxon>Metazoa</taxon>
        <taxon>Chordata</taxon>
        <taxon>Craniata</taxon>
        <taxon>Vertebrata</taxon>
        <taxon>Euteleostomi</taxon>
        <taxon>Amphibia</taxon>
        <taxon>Batrachia</taxon>
        <taxon>Anura</taxon>
        <taxon>Neobatrachia</taxon>
        <taxon>Ranoidea</taxon>
        <taxon>Ranidae</taxon>
        <taxon>Staurois</taxon>
    </lineage>
</organism>
<name>A0ABN9APW3_9NEOB</name>
<keyword evidence="5 8" id="KW-1133">Transmembrane helix</keyword>
<keyword evidence="11" id="KW-1185">Reference proteome</keyword>
<evidence type="ECO:0000256" key="1">
    <source>
        <dbReference type="ARBA" id="ARBA00004141"/>
    </source>
</evidence>
<keyword evidence="4" id="KW-0552">Olfaction</keyword>
<feature type="transmembrane region" description="Helical" evidence="8">
    <location>
        <begin position="54"/>
        <end position="74"/>
    </location>
</feature>
<keyword evidence="3 8" id="KW-0812">Transmembrane</keyword>
<dbReference type="Pfam" id="PF13853">
    <property type="entry name" value="7tm_4"/>
    <property type="match status" value="1"/>
</dbReference>
<comment type="caution">
    <text evidence="10">The sequence shown here is derived from an EMBL/GenBank/DDBJ whole genome shotgun (WGS) entry which is preliminary data.</text>
</comment>
<evidence type="ECO:0000256" key="5">
    <source>
        <dbReference type="ARBA" id="ARBA00022989"/>
    </source>
</evidence>
<evidence type="ECO:0000256" key="3">
    <source>
        <dbReference type="ARBA" id="ARBA00022692"/>
    </source>
</evidence>
<feature type="domain" description="G-protein coupled receptors family 1 profile" evidence="9">
    <location>
        <begin position="1"/>
        <end position="173"/>
    </location>
</feature>
<dbReference type="SUPFAM" id="SSF81321">
    <property type="entry name" value="Family A G protein-coupled receptor-like"/>
    <property type="match status" value="1"/>
</dbReference>
<evidence type="ECO:0000259" key="9">
    <source>
        <dbReference type="PROSITE" id="PS50262"/>
    </source>
</evidence>
<evidence type="ECO:0000313" key="11">
    <source>
        <dbReference type="Proteomes" id="UP001162483"/>
    </source>
</evidence>